<dbReference type="InterPro" id="IPR010310">
    <property type="entry name" value="T7SS_ESAT-6-like"/>
</dbReference>
<evidence type="ECO:0000313" key="2">
    <source>
        <dbReference type="EMBL" id="OLR95296.1"/>
    </source>
</evidence>
<reference evidence="2 3" key="1">
    <citation type="submission" date="2016-10" db="EMBL/GenBank/DDBJ databases">
        <title>The Draft Genome Sequence of Actinokineospora bangkokensis 44EHWT reveals the biosynthetic pathway of antifungal compounds Thailandins with unusual extender unit butylmalonyl-CoA.</title>
        <authorList>
            <person name="Greule A."/>
            <person name="Intra B."/>
            <person name="Flemming S."/>
            <person name="Rommel M.G."/>
            <person name="Panbangred W."/>
            <person name="Bechthold A."/>
        </authorList>
    </citation>
    <scope>NUCLEOTIDE SEQUENCE [LARGE SCALE GENOMIC DNA]</scope>
    <source>
        <strain evidence="2 3">44EHW</strain>
    </source>
</reference>
<dbReference type="NCBIfam" id="TIGR03930">
    <property type="entry name" value="WXG100_ESAT6"/>
    <property type="match status" value="1"/>
</dbReference>
<sequence length="106" mass="11032">MAGDALWGTPEDLAAAAKAAGSSVSAIQGHVTNIENQVNALMASWRGQAPGAFIAQHENWRRDVDALMRELTRVGEATGVSGNAQQQADDTSVQAMNGPVAAGLRF</sequence>
<dbReference type="Gene3D" id="1.10.287.1060">
    <property type="entry name" value="ESAT-6-like"/>
    <property type="match status" value="1"/>
</dbReference>
<evidence type="ECO:0000256" key="1">
    <source>
        <dbReference type="RuleBase" id="RU362001"/>
    </source>
</evidence>
<keyword evidence="3" id="KW-1185">Reference proteome</keyword>
<dbReference type="Pfam" id="PF06013">
    <property type="entry name" value="WXG100"/>
    <property type="match status" value="1"/>
</dbReference>
<dbReference type="EMBL" id="MKQR01000003">
    <property type="protein sequence ID" value="OLR95296.1"/>
    <property type="molecule type" value="Genomic_DNA"/>
</dbReference>
<dbReference type="RefSeq" id="WP_075973016.1">
    <property type="nucleotide sequence ID" value="NZ_MKQR01000003.1"/>
</dbReference>
<evidence type="ECO:0000313" key="3">
    <source>
        <dbReference type="Proteomes" id="UP000186040"/>
    </source>
</evidence>
<accession>A0A1Q9LTD5</accession>
<protein>
    <recommendedName>
        <fullName evidence="1">ESAT-6-like protein</fullName>
    </recommendedName>
</protein>
<name>A0A1Q9LTD5_9PSEU</name>
<dbReference type="InterPro" id="IPR036689">
    <property type="entry name" value="ESAT-6-like_sf"/>
</dbReference>
<proteinExistence type="inferred from homology"/>
<dbReference type="AlphaFoldDB" id="A0A1Q9LTD5"/>
<organism evidence="2 3">
    <name type="scientific">Actinokineospora bangkokensis</name>
    <dbReference type="NCBI Taxonomy" id="1193682"/>
    <lineage>
        <taxon>Bacteria</taxon>
        <taxon>Bacillati</taxon>
        <taxon>Actinomycetota</taxon>
        <taxon>Actinomycetes</taxon>
        <taxon>Pseudonocardiales</taxon>
        <taxon>Pseudonocardiaceae</taxon>
        <taxon>Actinokineospora</taxon>
    </lineage>
</organism>
<gene>
    <name evidence="2" type="ORF">BJP25_07380</name>
</gene>
<dbReference type="STRING" id="1193682.BJP25_07380"/>
<comment type="caution">
    <text evidence="2">The sequence shown here is derived from an EMBL/GenBank/DDBJ whole genome shotgun (WGS) entry which is preliminary data.</text>
</comment>
<dbReference type="OrthoDB" id="4554345at2"/>
<dbReference type="SUPFAM" id="SSF140453">
    <property type="entry name" value="EsxAB dimer-like"/>
    <property type="match status" value="1"/>
</dbReference>
<comment type="similarity">
    <text evidence="1">Belongs to the WXG100 family.</text>
</comment>
<dbReference type="Proteomes" id="UP000186040">
    <property type="component" value="Unassembled WGS sequence"/>
</dbReference>